<dbReference type="SUPFAM" id="SSF52518">
    <property type="entry name" value="Thiamin diphosphate-binding fold (THDP-binding)"/>
    <property type="match status" value="1"/>
</dbReference>
<feature type="domain" description="Transketolase C-terminal" evidence="3">
    <location>
        <begin position="81"/>
        <end position="201"/>
    </location>
</feature>
<gene>
    <name evidence="4" type="ORF">KHX94_03305</name>
</gene>
<dbReference type="InterPro" id="IPR051157">
    <property type="entry name" value="PDH/Transketolase"/>
</dbReference>
<organism evidence="4 5">
    <name type="scientific">Shewanella dokdonensis</name>
    <dbReference type="NCBI Taxonomy" id="712036"/>
    <lineage>
        <taxon>Bacteria</taxon>
        <taxon>Pseudomonadati</taxon>
        <taxon>Pseudomonadota</taxon>
        <taxon>Gammaproteobacteria</taxon>
        <taxon>Alteromonadales</taxon>
        <taxon>Shewanellaceae</taxon>
        <taxon>Shewanella</taxon>
    </lineage>
</organism>
<evidence type="ECO:0000313" key="5">
    <source>
        <dbReference type="Proteomes" id="UP000676428"/>
    </source>
</evidence>
<evidence type="ECO:0000256" key="1">
    <source>
        <dbReference type="ARBA" id="ARBA00023052"/>
    </source>
</evidence>
<evidence type="ECO:0000259" key="3">
    <source>
        <dbReference type="Pfam" id="PF02780"/>
    </source>
</evidence>
<sequence>MKFVASHPGLDVGPDGASAQCIEDMACMRAIPSMVVLSPADAYEITAATKVLANYNGPAYMRSGRSPCPNVFAEEPHFEIGKGYVLHEGCDITIISCGVMTHRALSAAKALERKVSVRVLHMPSIKPIDREKIIDACQETKAIITCEDHSIIGGLGSAVAEVIAESATATPLYRMGLQDVIGRSGEPDELATFYGLNTESIVQKVIAINKETNHD</sequence>
<dbReference type="PANTHER" id="PTHR43825:SF1">
    <property type="entry name" value="TRANSKETOLASE-LIKE PYRIMIDINE-BINDING DOMAIN-CONTAINING PROTEIN"/>
    <property type="match status" value="1"/>
</dbReference>
<dbReference type="InterPro" id="IPR009014">
    <property type="entry name" value="Transketo_C/PFOR_II"/>
</dbReference>
<dbReference type="PANTHER" id="PTHR43825">
    <property type="entry name" value="PYRUVATE DEHYDROGENASE E1 COMPONENT"/>
    <property type="match status" value="1"/>
</dbReference>
<dbReference type="RefSeq" id="WP_213682359.1">
    <property type="nucleotide sequence ID" value="NZ_CP074572.1"/>
</dbReference>
<dbReference type="InterPro" id="IPR033248">
    <property type="entry name" value="Transketolase_C"/>
</dbReference>
<dbReference type="InterPro" id="IPR005475">
    <property type="entry name" value="Transketolase-like_Pyr-bd"/>
</dbReference>
<dbReference type="Gene3D" id="3.40.50.920">
    <property type="match status" value="1"/>
</dbReference>
<keyword evidence="5" id="KW-1185">Reference proteome</keyword>
<feature type="domain" description="Transketolase-like pyrimidine-binding" evidence="2">
    <location>
        <begin position="2"/>
        <end position="66"/>
    </location>
</feature>
<name>A0ABX8DII9_9GAMM</name>
<dbReference type="SUPFAM" id="SSF52922">
    <property type="entry name" value="TK C-terminal domain-like"/>
    <property type="match status" value="1"/>
</dbReference>
<evidence type="ECO:0000313" key="4">
    <source>
        <dbReference type="EMBL" id="QVK23742.1"/>
    </source>
</evidence>
<keyword evidence="1" id="KW-0786">Thiamine pyrophosphate</keyword>
<dbReference type="Pfam" id="PF02780">
    <property type="entry name" value="Transketolase_C"/>
    <property type="match status" value="1"/>
</dbReference>
<protein>
    <recommendedName>
        <fullName evidence="6">Transketolase</fullName>
    </recommendedName>
</protein>
<dbReference type="InterPro" id="IPR029061">
    <property type="entry name" value="THDP-binding"/>
</dbReference>
<dbReference type="Gene3D" id="3.40.50.970">
    <property type="match status" value="1"/>
</dbReference>
<evidence type="ECO:0008006" key="6">
    <source>
        <dbReference type="Google" id="ProtNLM"/>
    </source>
</evidence>
<dbReference type="Proteomes" id="UP000676428">
    <property type="component" value="Chromosome"/>
</dbReference>
<accession>A0ABX8DII9</accession>
<evidence type="ECO:0000259" key="2">
    <source>
        <dbReference type="Pfam" id="PF02779"/>
    </source>
</evidence>
<reference evidence="4 5" key="1">
    <citation type="journal article" date="2012" name="Int. J. Syst. Evol. Microbiol.">
        <title>Shewanella dokdonensis sp. nov., isolated from seawater.</title>
        <authorList>
            <person name="Sung H.R."/>
            <person name="Yoon J.H."/>
            <person name="Ghim S.Y."/>
        </authorList>
    </citation>
    <scope>NUCLEOTIDE SEQUENCE [LARGE SCALE GENOMIC DNA]</scope>
    <source>
        <strain evidence="4 5">DSM 23626</strain>
    </source>
</reference>
<proteinExistence type="predicted"/>
<dbReference type="EMBL" id="CP074572">
    <property type="protein sequence ID" value="QVK23742.1"/>
    <property type="molecule type" value="Genomic_DNA"/>
</dbReference>
<dbReference type="Pfam" id="PF02779">
    <property type="entry name" value="Transket_pyr"/>
    <property type="match status" value="1"/>
</dbReference>